<dbReference type="PANTHER" id="PTHR47966">
    <property type="entry name" value="BETA-SITE APP-CLEAVING ENZYME, ISOFORM A-RELATED"/>
    <property type="match status" value="1"/>
</dbReference>
<dbReference type="InterPro" id="IPR021109">
    <property type="entry name" value="Peptidase_aspartic_dom_sf"/>
</dbReference>
<evidence type="ECO:0000256" key="5">
    <source>
        <dbReference type="PIRSR" id="PIRSR601461-1"/>
    </source>
</evidence>
<protein>
    <recommendedName>
        <fullName evidence="9">Peptidase A1 domain-containing protein</fullName>
    </recommendedName>
</protein>
<evidence type="ECO:0000256" key="3">
    <source>
        <dbReference type="ARBA" id="ARBA00022750"/>
    </source>
</evidence>
<dbReference type="GO" id="GO:0006508">
    <property type="term" value="P:proteolysis"/>
    <property type="evidence" value="ECO:0007669"/>
    <property type="project" value="UniProtKB-KW"/>
</dbReference>
<dbReference type="InterPro" id="IPR033121">
    <property type="entry name" value="PEPTIDASE_A1"/>
</dbReference>
<dbReference type="Gene3D" id="2.40.70.10">
    <property type="entry name" value="Acid Proteases"/>
    <property type="match status" value="2"/>
</dbReference>
<dbReference type="FunFam" id="2.40.70.10:FF:000115">
    <property type="entry name" value="Lysosomal aspartic protease"/>
    <property type="match status" value="1"/>
</dbReference>
<evidence type="ECO:0000256" key="7">
    <source>
        <dbReference type="RuleBase" id="RU000454"/>
    </source>
</evidence>
<keyword evidence="4 7" id="KW-0378">Hydrolase</keyword>
<accession>A0A8H6C4K3</accession>
<dbReference type="GO" id="GO:0004190">
    <property type="term" value="F:aspartic-type endopeptidase activity"/>
    <property type="evidence" value="ECO:0007669"/>
    <property type="project" value="UniProtKB-KW"/>
</dbReference>
<dbReference type="InterPro" id="IPR034164">
    <property type="entry name" value="Pepsin-like_dom"/>
</dbReference>
<dbReference type="CDD" id="cd05471">
    <property type="entry name" value="pepsin_like"/>
    <property type="match status" value="1"/>
</dbReference>
<evidence type="ECO:0000256" key="8">
    <source>
        <dbReference type="SAM" id="SignalP"/>
    </source>
</evidence>
<dbReference type="Pfam" id="PF00026">
    <property type="entry name" value="Asp"/>
    <property type="match status" value="1"/>
</dbReference>
<evidence type="ECO:0000313" key="11">
    <source>
        <dbReference type="Proteomes" id="UP000593566"/>
    </source>
</evidence>
<organism evidence="10 11">
    <name type="scientific">Letharia lupina</name>
    <dbReference type="NCBI Taxonomy" id="560253"/>
    <lineage>
        <taxon>Eukaryota</taxon>
        <taxon>Fungi</taxon>
        <taxon>Dikarya</taxon>
        <taxon>Ascomycota</taxon>
        <taxon>Pezizomycotina</taxon>
        <taxon>Lecanoromycetes</taxon>
        <taxon>OSLEUM clade</taxon>
        <taxon>Lecanoromycetidae</taxon>
        <taxon>Lecanorales</taxon>
        <taxon>Lecanorineae</taxon>
        <taxon>Parmeliaceae</taxon>
        <taxon>Letharia</taxon>
    </lineage>
</organism>
<comment type="similarity">
    <text evidence="1 7">Belongs to the peptidase A1 family.</text>
</comment>
<gene>
    <name evidence="10" type="ORF">HO133_006823</name>
</gene>
<sequence>MLAFLFLAGLIAAAPAPQADGLNKIALPLPRTFARSTGEVNGPALLRSLRKTLNKYHSRFNIPGASANASLQRRLATENLLDQVEAPDFDEQYYGPMEVGYGITAQFFTVQFDTGSSDIFIPGPQCTSDEGCPFTDKYDEGGTPQNRTTAVQYGSGYVEGDDYTDSITVAGLTAANQGFISLTQTSGFNTSNSDGLLGMGFTSIAASGFTTFFENLMMQNKVAAPEFSFHLGRAASGTANRGSLCLGCRDPSRYKGSATQIPVTEAGYWQIALNAVTVNGATAGAYTRGQAIIDTGTTLVLAPPAAAAAIFALIPDAFPLSAEADDGDQTFYAYPCATPAAYIPAVRFGGKSFGINPLDFNFGLLTPSFARLIGNEALAVRLETEARTGTGTGTGTAEADYGGAENCVAAIVGTDVAPQGDLYVVGDAFLKNWYATFNYVNAGGRPSVSFAEAV</sequence>
<evidence type="ECO:0000256" key="2">
    <source>
        <dbReference type="ARBA" id="ARBA00022670"/>
    </source>
</evidence>
<evidence type="ECO:0000256" key="4">
    <source>
        <dbReference type="ARBA" id="ARBA00022801"/>
    </source>
</evidence>
<reference evidence="10 11" key="1">
    <citation type="journal article" date="2020" name="Genomics">
        <title>Complete, high-quality genomes from long-read metagenomic sequencing of two wolf lichen thalli reveals enigmatic genome architecture.</title>
        <authorList>
            <person name="McKenzie S.K."/>
            <person name="Walston R.F."/>
            <person name="Allen J.L."/>
        </authorList>
    </citation>
    <scope>NUCLEOTIDE SEQUENCE [LARGE SCALE GENOMIC DNA]</scope>
    <source>
        <strain evidence="10">WasteWater1</strain>
    </source>
</reference>
<dbReference type="SUPFAM" id="SSF50630">
    <property type="entry name" value="Acid proteases"/>
    <property type="match status" value="1"/>
</dbReference>
<comment type="caution">
    <text evidence="10">The sequence shown here is derived from an EMBL/GenBank/DDBJ whole genome shotgun (WGS) entry which is preliminary data.</text>
</comment>
<dbReference type="PROSITE" id="PS51767">
    <property type="entry name" value="PEPTIDASE_A1"/>
    <property type="match status" value="1"/>
</dbReference>
<keyword evidence="11" id="KW-1185">Reference proteome</keyword>
<dbReference type="InterPro" id="IPR001969">
    <property type="entry name" value="Aspartic_peptidase_AS"/>
</dbReference>
<dbReference type="Proteomes" id="UP000593566">
    <property type="component" value="Unassembled WGS sequence"/>
</dbReference>
<feature type="disulfide bond" evidence="6">
    <location>
        <begin position="126"/>
        <end position="132"/>
    </location>
</feature>
<dbReference type="RefSeq" id="XP_037146920.1">
    <property type="nucleotide sequence ID" value="XM_037297719.1"/>
</dbReference>
<name>A0A8H6C4K3_9LECA</name>
<dbReference type="EMBL" id="JACCJB010000027">
    <property type="protein sequence ID" value="KAF6217485.1"/>
    <property type="molecule type" value="Genomic_DNA"/>
</dbReference>
<dbReference type="GeneID" id="59335223"/>
<dbReference type="PANTHER" id="PTHR47966:SF51">
    <property type="entry name" value="BETA-SITE APP-CLEAVING ENZYME, ISOFORM A-RELATED"/>
    <property type="match status" value="1"/>
</dbReference>
<evidence type="ECO:0000313" key="10">
    <source>
        <dbReference type="EMBL" id="KAF6217485.1"/>
    </source>
</evidence>
<proteinExistence type="inferred from homology"/>
<feature type="chain" id="PRO_5034938012" description="Peptidase A1 domain-containing protein" evidence="8">
    <location>
        <begin position="22"/>
        <end position="454"/>
    </location>
</feature>
<evidence type="ECO:0000259" key="9">
    <source>
        <dbReference type="PROSITE" id="PS51767"/>
    </source>
</evidence>
<evidence type="ECO:0000256" key="6">
    <source>
        <dbReference type="PIRSR" id="PIRSR601461-2"/>
    </source>
</evidence>
<dbReference type="PRINTS" id="PR00792">
    <property type="entry name" value="PEPSIN"/>
</dbReference>
<dbReference type="AlphaFoldDB" id="A0A8H6C4K3"/>
<feature type="domain" description="Peptidase A1" evidence="9">
    <location>
        <begin position="93"/>
        <end position="451"/>
    </location>
</feature>
<keyword evidence="8" id="KW-0732">Signal</keyword>
<dbReference type="InterPro" id="IPR001461">
    <property type="entry name" value="Aspartic_peptidase_A1"/>
</dbReference>
<keyword evidence="6" id="KW-1015">Disulfide bond</keyword>
<keyword evidence="2 7" id="KW-0645">Protease</keyword>
<feature type="active site" evidence="5">
    <location>
        <position position="113"/>
    </location>
</feature>
<dbReference type="PROSITE" id="PS00141">
    <property type="entry name" value="ASP_PROTEASE"/>
    <property type="match status" value="1"/>
</dbReference>
<feature type="signal peptide" evidence="8">
    <location>
        <begin position="1"/>
        <end position="21"/>
    </location>
</feature>
<keyword evidence="3 7" id="KW-0064">Aspartyl protease</keyword>
<feature type="active site" evidence="5">
    <location>
        <position position="294"/>
    </location>
</feature>
<evidence type="ECO:0000256" key="1">
    <source>
        <dbReference type="ARBA" id="ARBA00007447"/>
    </source>
</evidence>